<accession>D8PLC7</accession>
<dbReference type="AlphaFoldDB" id="D8PLC7"/>
<dbReference type="eggNOG" id="KOG4197">
    <property type="taxonomic scope" value="Eukaryota"/>
</dbReference>
<dbReference type="VEuPathDB" id="FungiDB:SCHCODRAFT_02677984"/>
<name>D8PLC7_SCHCM</name>
<proteinExistence type="predicted"/>
<evidence type="ECO:0000313" key="3">
    <source>
        <dbReference type="Proteomes" id="UP000007431"/>
    </source>
</evidence>
<dbReference type="HOGENOM" id="CLU_1397074_0_0_1"/>
<dbReference type="EMBL" id="GL377302">
    <property type="protein sequence ID" value="EFJ02006.1"/>
    <property type="molecule type" value="Genomic_DNA"/>
</dbReference>
<protein>
    <submittedName>
        <fullName evidence="2">Expressed protein</fullName>
    </submittedName>
</protein>
<reference evidence="2 3" key="1">
    <citation type="journal article" date="2010" name="Nat. Biotechnol.">
        <title>Genome sequence of the model mushroom Schizophyllum commune.</title>
        <authorList>
            <person name="Ohm R.A."/>
            <person name="de Jong J.F."/>
            <person name="Lugones L.G."/>
            <person name="Aerts A."/>
            <person name="Kothe E."/>
            <person name="Stajich J.E."/>
            <person name="de Vries R.P."/>
            <person name="Record E."/>
            <person name="Levasseur A."/>
            <person name="Baker S.E."/>
            <person name="Bartholomew K.A."/>
            <person name="Coutinho P.M."/>
            <person name="Erdmann S."/>
            <person name="Fowler T.J."/>
            <person name="Gathman A.C."/>
            <person name="Lombard V."/>
            <person name="Henrissat B."/>
            <person name="Knabe N."/>
            <person name="Kuees U."/>
            <person name="Lilly W.W."/>
            <person name="Lindquist E."/>
            <person name="Lucas S."/>
            <person name="Magnuson J.K."/>
            <person name="Piumi F."/>
            <person name="Raudaskoski M."/>
            <person name="Salamov A."/>
            <person name="Schmutz J."/>
            <person name="Schwarze F.W.M.R."/>
            <person name="vanKuyk P.A."/>
            <person name="Horton J.S."/>
            <person name="Grigoriev I.V."/>
            <person name="Woesten H.A.B."/>
        </authorList>
    </citation>
    <scope>NUCLEOTIDE SEQUENCE [LARGE SCALE GENOMIC DNA]</scope>
    <source>
        <strain evidence="3">H4-8 / FGSC 9210</strain>
    </source>
</reference>
<keyword evidence="3" id="KW-1185">Reference proteome</keyword>
<sequence>MLSQVNDERGAPLFENEGGKLVPGHYAPAMPVLRALFLGFARHGSRRDDAASTRPQRYRGDLPTSPSAWTLDALLPILRVFQSLPAEPRPSRSTLFWILTAFRKTTGDRRDVVRKVWEMLEGRYGERYMVSQQRLRSLREWLYHPEGLVWEEGVESVAEGKREADGKGEAEVKGDRSGRKEDGVKGGEGKREDGE</sequence>
<dbReference type="Proteomes" id="UP000007431">
    <property type="component" value="Unassembled WGS sequence"/>
</dbReference>
<evidence type="ECO:0000256" key="1">
    <source>
        <dbReference type="SAM" id="MobiDB-lite"/>
    </source>
</evidence>
<organism evidence="3">
    <name type="scientific">Schizophyllum commune (strain H4-8 / FGSC 9210)</name>
    <name type="common">Split gill fungus</name>
    <dbReference type="NCBI Taxonomy" id="578458"/>
    <lineage>
        <taxon>Eukaryota</taxon>
        <taxon>Fungi</taxon>
        <taxon>Dikarya</taxon>
        <taxon>Basidiomycota</taxon>
        <taxon>Agaricomycotina</taxon>
        <taxon>Agaricomycetes</taxon>
        <taxon>Agaricomycetidae</taxon>
        <taxon>Agaricales</taxon>
        <taxon>Schizophyllaceae</taxon>
        <taxon>Schizophyllum</taxon>
    </lineage>
</organism>
<dbReference type="STRING" id="578458.D8PLC7"/>
<evidence type="ECO:0000313" key="2">
    <source>
        <dbReference type="EMBL" id="EFJ02006.1"/>
    </source>
</evidence>
<feature type="region of interest" description="Disordered" evidence="1">
    <location>
        <begin position="159"/>
        <end position="195"/>
    </location>
</feature>
<gene>
    <name evidence="2" type="ORF">SCHCODRAFT_83967</name>
</gene>
<dbReference type="InParanoid" id="D8PLC7"/>